<dbReference type="SUPFAM" id="SSF56112">
    <property type="entry name" value="Protein kinase-like (PK-like)"/>
    <property type="match status" value="1"/>
</dbReference>
<evidence type="ECO:0000256" key="8">
    <source>
        <dbReference type="SAM" id="MobiDB-lite"/>
    </source>
</evidence>
<keyword evidence="6 7" id="KW-0067">ATP-binding</keyword>
<keyword evidence="9" id="KW-1133">Transmembrane helix</keyword>
<accession>A0A1H4J2P2</accession>
<name>A0A1H4J2P2_9MICO</name>
<feature type="binding site" evidence="7">
    <location>
        <position position="43"/>
    </location>
    <ligand>
        <name>ATP</name>
        <dbReference type="ChEBI" id="CHEBI:30616"/>
    </ligand>
</feature>
<evidence type="ECO:0000259" key="10">
    <source>
        <dbReference type="PROSITE" id="PS50011"/>
    </source>
</evidence>
<dbReference type="InterPro" id="IPR000719">
    <property type="entry name" value="Prot_kinase_dom"/>
</dbReference>
<evidence type="ECO:0000256" key="1">
    <source>
        <dbReference type="ARBA" id="ARBA00012513"/>
    </source>
</evidence>
<gene>
    <name evidence="11" type="ORF">SAMN04489806_0456</name>
</gene>
<dbReference type="PANTHER" id="PTHR43289">
    <property type="entry name" value="MITOGEN-ACTIVATED PROTEIN KINASE KINASE KINASE 20-RELATED"/>
    <property type="match status" value="1"/>
</dbReference>
<keyword evidence="3" id="KW-0808">Transferase</keyword>
<dbReference type="InterPro" id="IPR017441">
    <property type="entry name" value="Protein_kinase_ATP_BS"/>
</dbReference>
<keyword evidence="5 11" id="KW-0418">Kinase</keyword>
<dbReference type="RefSeq" id="WP_245723503.1">
    <property type="nucleotide sequence ID" value="NZ_FNRY01000001.1"/>
</dbReference>
<evidence type="ECO:0000256" key="2">
    <source>
        <dbReference type="ARBA" id="ARBA00022527"/>
    </source>
</evidence>
<reference evidence="11 12" key="1">
    <citation type="submission" date="2016-10" db="EMBL/GenBank/DDBJ databases">
        <authorList>
            <person name="de Groot N.N."/>
        </authorList>
    </citation>
    <scope>NUCLEOTIDE SEQUENCE [LARGE SCALE GENOMIC DNA]</scope>
    <source>
        <strain evidence="11 12">DSM 21799</strain>
    </source>
</reference>
<dbReference type="Gene3D" id="1.10.510.10">
    <property type="entry name" value="Transferase(Phosphotransferase) domain 1"/>
    <property type="match status" value="1"/>
</dbReference>
<dbReference type="PROSITE" id="PS50011">
    <property type="entry name" value="PROTEIN_KINASE_DOM"/>
    <property type="match status" value="1"/>
</dbReference>
<dbReference type="STRING" id="640635.SAMN04489806_0456"/>
<proteinExistence type="predicted"/>
<dbReference type="GO" id="GO:0004674">
    <property type="term" value="F:protein serine/threonine kinase activity"/>
    <property type="evidence" value="ECO:0007669"/>
    <property type="project" value="UniProtKB-KW"/>
</dbReference>
<dbReference type="EC" id="2.7.11.1" evidence="1"/>
<dbReference type="PANTHER" id="PTHR43289:SF6">
    <property type="entry name" value="SERINE_THREONINE-PROTEIN KINASE NEKL-3"/>
    <property type="match status" value="1"/>
</dbReference>
<dbReference type="Pfam" id="PF00069">
    <property type="entry name" value="Pkinase"/>
    <property type="match status" value="1"/>
</dbReference>
<keyword evidence="9" id="KW-0812">Transmembrane</keyword>
<keyword evidence="2 11" id="KW-0723">Serine/threonine-protein kinase</keyword>
<organism evidence="11 12">
    <name type="scientific">Paramicrobacterium humi</name>
    <dbReference type="NCBI Taxonomy" id="640635"/>
    <lineage>
        <taxon>Bacteria</taxon>
        <taxon>Bacillati</taxon>
        <taxon>Actinomycetota</taxon>
        <taxon>Actinomycetes</taxon>
        <taxon>Micrococcales</taxon>
        <taxon>Microbacteriaceae</taxon>
        <taxon>Paramicrobacterium</taxon>
    </lineage>
</organism>
<feature type="transmembrane region" description="Helical" evidence="9">
    <location>
        <begin position="402"/>
        <end position="425"/>
    </location>
</feature>
<dbReference type="AlphaFoldDB" id="A0A1H4J2P2"/>
<evidence type="ECO:0000256" key="7">
    <source>
        <dbReference type="PROSITE-ProRule" id="PRU10141"/>
    </source>
</evidence>
<evidence type="ECO:0000256" key="9">
    <source>
        <dbReference type="SAM" id="Phobius"/>
    </source>
</evidence>
<dbReference type="Proteomes" id="UP000199183">
    <property type="component" value="Unassembled WGS sequence"/>
</dbReference>
<feature type="region of interest" description="Disordered" evidence="8">
    <location>
        <begin position="342"/>
        <end position="399"/>
    </location>
</feature>
<dbReference type="GO" id="GO:0005524">
    <property type="term" value="F:ATP binding"/>
    <property type="evidence" value="ECO:0007669"/>
    <property type="project" value="UniProtKB-UniRule"/>
</dbReference>
<evidence type="ECO:0000313" key="12">
    <source>
        <dbReference type="Proteomes" id="UP000199183"/>
    </source>
</evidence>
<dbReference type="SMART" id="SM00220">
    <property type="entry name" value="S_TKc"/>
    <property type="match status" value="1"/>
</dbReference>
<dbReference type="InterPro" id="IPR008271">
    <property type="entry name" value="Ser/Thr_kinase_AS"/>
</dbReference>
<evidence type="ECO:0000256" key="5">
    <source>
        <dbReference type="ARBA" id="ARBA00022777"/>
    </source>
</evidence>
<keyword evidence="4 7" id="KW-0547">Nucleotide-binding</keyword>
<keyword evidence="12" id="KW-1185">Reference proteome</keyword>
<sequence length="534" mass="56327">MPRAAAQPPQIPGLHAERLLGSGGFSDVFLYSQELPKRQVAVKVLALDEVTDESRAAFVDEANLMAQLSAHPYIVTIYNAAVAADGRPFFVMEYCPGPSLSQQYRYRQFTVADVLRTGIRVTSAVATAHAAGILHRDIKPANVLTNAYGWPALADFGISAVVDPDVTPDAGTAGDDRSLGLSIPWSPPEMFDDAPAGDVRSDVYSLAATVYTLLAGRSPFEVPGQPNGSIDLIGRIERGAITPLERTDVPNSLLSVLRRGMAVRPDDRFDSAIDFGRSLQRVELELSFAPTTLDVPNLAQARPQATPGDEDATRVRPMVTVMPSAPAAPPKDADATVIRSGVPSVAAQTPEPDATRIRPRPITPKANPQPDSSSTVRTGPKTVDASGESDAAPAPKRSRGRLVGGIVGAAAVLVIAGGVAASVILGSTSGPEPTKTSTGAPIIITDVPAPEQERVTVAEDGSSVTFEWSNPEPRQGDSYVWQRLDGPDAGQKHPTQETTLTLTGLTGHDKVCVSVSISRQNGKTSTEPLEMCTS</sequence>
<protein>
    <recommendedName>
        <fullName evidence="1">non-specific serine/threonine protein kinase</fullName>
        <ecNumber evidence="1">2.7.11.1</ecNumber>
    </recommendedName>
</protein>
<evidence type="ECO:0000313" key="11">
    <source>
        <dbReference type="EMBL" id="SEB40564.1"/>
    </source>
</evidence>
<evidence type="ECO:0000256" key="3">
    <source>
        <dbReference type="ARBA" id="ARBA00022679"/>
    </source>
</evidence>
<dbReference type="PROSITE" id="PS00108">
    <property type="entry name" value="PROTEIN_KINASE_ST"/>
    <property type="match status" value="1"/>
</dbReference>
<dbReference type="InterPro" id="IPR011009">
    <property type="entry name" value="Kinase-like_dom_sf"/>
</dbReference>
<evidence type="ECO:0000256" key="6">
    <source>
        <dbReference type="ARBA" id="ARBA00022840"/>
    </source>
</evidence>
<dbReference type="PROSITE" id="PS00107">
    <property type="entry name" value="PROTEIN_KINASE_ATP"/>
    <property type="match status" value="1"/>
</dbReference>
<keyword evidence="9" id="KW-0472">Membrane</keyword>
<feature type="domain" description="Protein kinase" evidence="10">
    <location>
        <begin position="14"/>
        <end position="282"/>
    </location>
</feature>
<dbReference type="EMBL" id="FNRY01000001">
    <property type="protein sequence ID" value="SEB40564.1"/>
    <property type="molecule type" value="Genomic_DNA"/>
</dbReference>
<dbReference type="CDD" id="cd14014">
    <property type="entry name" value="STKc_PknB_like"/>
    <property type="match status" value="1"/>
</dbReference>
<evidence type="ECO:0000256" key="4">
    <source>
        <dbReference type="ARBA" id="ARBA00022741"/>
    </source>
</evidence>